<evidence type="ECO:0000256" key="2">
    <source>
        <dbReference type="ARBA" id="ARBA00022801"/>
    </source>
</evidence>
<dbReference type="Pfam" id="PF00884">
    <property type="entry name" value="Sulfatase"/>
    <property type="match status" value="1"/>
</dbReference>
<protein>
    <recommendedName>
        <fullName evidence="3">Sulfatase N-terminal domain-containing protein</fullName>
    </recommendedName>
</protein>
<keyword evidence="2" id="KW-0378">Hydrolase</keyword>
<dbReference type="InterPro" id="IPR000917">
    <property type="entry name" value="Sulfatase_N"/>
</dbReference>
<dbReference type="PANTHER" id="PTHR45953:SF1">
    <property type="entry name" value="IDURONATE 2-SULFATASE"/>
    <property type="match status" value="1"/>
</dbReference>
<keyword evidence="1" id="KW-0479">Metal-binding</keyword>
<dbReference type="GO" id="GO:0008484">
    <property type="term" value="F:sulfuric ester hydrolase activity"/>
    <property type="evidence" value="ECO:0007669"/>
    <property type="project" value="TreeGrafter"/>
</dbReference>
<dbReference type="Gene3D" id="3.40.720.10">
    <property type="entry name" value="Alkaline Phosphatase, subunit A"/>
    <property type="match status" value="1"/>
</dbReference>
<accession>A0A7S3LQQ8</accession>
<evidence type="ECO:0000259" key="3">
    <source>
        <dbReference type="Pfam" id="PF00884"/>
    </source>
</evidence>
<evidence type="ECO:0000256" key="1">
    <source>
        <dbReference type="ARBA" id="ARBA00022723"/>
    </source>
</evidence>
<dbReference type="EMBL" id="HBIN01011199">
    <property type="protein sequence ID" value="CAE0438137.1"/>
    <property type="molecule type" value="Transcribed_RNA"/>
</dbReference>
<evidence type="ECO:0000313" key="4">
    <source>
        <dbReference type="EMBL" id="CAE0438137.1"/>
    </source>
</evidence>
<sequence length="345" mass="39456">MKKIKELASANTPFFVAIGLFRPHLGLSSPEESWGYFDNDEFDFHKNESYWKNTFSPNLPALIRPNNLETSRYVQQLGTSVGSLASSGVTETNLASDNFMSFFRHGYYAAAKFADGVVKYIVDELDSFNGQTRDNTHIIITSDHGYLLGEYNRVGKWTLMESTTRVPLSIIPSRKLQSLYPALKVGTKVSSPVDQIDVFPTLLDMAGIPDDYQILGPEDKLPGVSLATYFNDPSAYTRSVSISEYEVFRPGRGFAYSLRSKYFRFIGFSSDKTQFLFDYRGGSYYRMVERENIARVKKYDPVTKWFEKLLQKAIRNRDIKAWTLVKNLKPFDHDWPDIRGYVGDI</sequence>
<proteinExistence type="predicted"/>
<organism evidence="4">
    <name type="scientific">Aplanochytrium stocchinoi</name>
    <dbReference type="NCBI Taxonomy" id="215587"/>
    <lineage>
        <taxon>Eukaryota</taxon>
        <taxon>Sar</taxon>
        <taxon>Stramenopiles</taxon>
        <taxon>Bigyra</taxon>
        <taxon>Labyrinthulomycetes</taxon>
        <taxon>Thraustochytrida</taxon>
        <taxon>Thraustochytriidae</taxon>
        <taxon>Aplanochytrium</taxon>
    </lineage>
</organism>
<reference evidence="4" key="1">
    <citation type="submission" date="2021-01" db="EMBL/GenBank/DDBJ databases">
        <authorList>
            <person name="Corre E."/>
            <person name="Pelletier E."/>
            <person name="Niang G."/>
            <person name="Scheremetjew M."/>
            <person name="Finn R."/>
            <person name="Kale V."/>
            <person name="Holt S."/>
            <person name="Cochrane G."/>
            <person name="Meng A."/>
            <person name="Brown T."/>
            <person name="Cohen L."/>
        </authorList>
    </citation>
    <scope>NUCLEOTIDE SEQUENCE</scope>
    <source>
        <strain evidence="4">GSBS06</strain>
    </source>
</reference>
<dbReference type="PANTHER" id="PTHR45953">
    <property type="entry name" value="IDURONATE 2-SULFATASE"/>
    <property type="match status" value="1"/>
</dbReference>
<gene>
    <name evidence="4" type="ORF">ASTO00021_LOCUS8385</name>
</gene>
<dbReference type="InterPro" id="IPR017850">
    <property type="entry name" value="Alkaline_phosphatase_core_sf"/>
</dbReference>
<name>A0A7S3LQQ8_9STRA</name>
<dbReference type="GO" id="GO:0046872">
    <property type="term" value="F:metal ion binding"/>
    <property type="evidence" value="ECO:0007669"/>
    <property type="project" value="UniProtKB-KW"/>
</dbReference>
<feature type="domain" description="Sulfatase N-terminal" evidence="3">
    <location>
        <begin position="7"/>
        <end position="208"/>
    </location>
</feature>
<dbReference type="AlphaFoldDB" id="A0A7S3LQQ8"/>
<dbReference type="SUPFAM" id="SSF53649">
    <property type="entry name" value="Alkaline phosphatase-like"/>
    <property type="match status" value="1"/>
</dbReference>
<dbReference type="GO" id="GO:0005737">
    <property type="term" value="C:cytoplasm"/>
    <property type="evidence" value="ECO:0007669"/>
    <property type="project" value="TreeGrafter"/>
</dbReference>